<proteinExistence type="predicted"/>
<dbReference type="RefSeq" id="WP_074659135.1">
    <property type="nucleotide sequence ID" value="NZ_MUGV01000026.1"/>
</dbReference>
<dbReference type="Proteomes" id="UP000198382">
    <property type="component" value="Unassembled WGS sequence"/>
</dbReference>
<organism evidence="2 3">
    <name type="scientific">Flavobacterium frigidimaris</name>
    <dbReference type="NCBI Taxonomy" id="262320"/>
    <lineage>
        <taxon>Bacteria</taxon>
        <taxon>Pseudomonadati</taxon>
        <taxon>Bacteroidota</taxon>
        <taxon>Flavobacteriia</taxon>
        <taxon>Flavobacteriales</taxon>
        <taxon>Flavobacteriaceae</taxon>
        <taxon>Flavobacterium</taxon>
    </lineage>
</organism>
<reference evidence="2 3" key="1">
    <citation type="submission" date="2016-11" db="EMBL/GenBank/DDBJ databases">
        <title>Whole genomes of Flavobacteriaceae.</title>
        <authorList>
            <person name="Stine C."/>
            <person name="Li C."/>
            <person name="Tadesse D."/>
        </authorList>
    </citation>
    <scope>NUCLEOTIDE SEQUENCE [LARGE SCALE GENOMIC DNA]</scope>
    <source>
        <strain evidence="2 3">DSM 15937</strain>
    </source>
</reference>
<keyword evidence="3" id="KW-1185">Reference proteome</keyword>
<comment type="caution">
    <text evidence="2">The sequence shown here is derived from an EMBL/GenBank/DDBJ whole genome shotgun (WGS) entry which is preliminary data.</text>
</comment>
<dbReference type="InterPro" id="IPR023296">
    <property type="entry name" value="Glyco_hydro_beta-prop_sf"/>
</dbReference>
<dbReference type="SUPFAM" id="SSF50939">
    <property type="entry name" value="Sialidases"/>
    <property type="match status" value="1"/>
</dbReference>
<accession>A0ABX4BNG3</accession>
<dbReference type="Pfam" id="PF13088">
    <property type="entry name" value="BNR_2"/>
    <property type="match status" value="1"/>
</dbReference>
<dbReference type="InterPro" id="IPR011040">
    <property type="entry name" value="Sialidase"/>
</dbReference>
<evidence type="ECO:0000313" key="3">
    <source>
        <dbReference type="Proteomes" id="UP000198382"/>
    </source>
</evidence>
<dbReference type="PANTHER" id="PTHR43752:SF2">
    <property type="entry name" value="BNR_ASP-BOX REPEAT FAMILY PROTEIN"/>
    <property type="match status" value="1"/>
</dbReference>
<gene>
    <name evidence="2" type="ORF">B0A65_16070</name>
</gene>
<dbReference type="PROSITE" id="PS51257">
    <property type="entry name" value="PROKAR_LIPOPROTEIN"/>
    <property type="match status" value="1"/>
</dbReference>
<feature type="domain" description="Sialidase" evidence="1">
    <location>
        <begin position="269"/>
        <end position="376"/>
    </location>
</feature>
<dbReference type="Gene3D" id="2.120.10.10">
    <property type="match status" value="1"/>
</dbReference>
<sequence>MITKFYSKIFFLQFAILIFFSSCDEMSSVPNKNAISFSSKPIDSTSGPNYYSVLNNDDESKTLFQYNEMQNPNGKTRGWQGCPTIGIKDDKIFVAWYAGETGELPGNYIVLSTSDDMGQTWTPNRLRIVPSDESLRMIDPSLWNDKFNNLNLSWTKTLGVWDYGAGGLWKVKIKDANNEIKITKPVRLFNGVMNVKPTPLGDDSSKMIFPVSAWNLGVFDVKGNYILSKDYNGAYIYNGYYDGIDELVVPSSFSKINLNNSIRSYDEHMIVSVDENYLICMLRTSDGIYSTKSFDGGQKWETPVKFNDLGPTTSSRFFFGKLKSGNLLFVLNNSLTRNKLTAFLSVDNGITWKYKLLLDSREVSYPDVTQNNEGEICVVYDRSRPYYGEILFLKFTEQDIINGNSDKLIPRIVNKLK</sequence>
<dbReference type="Gene3D" id="2.115.10.20">
    <property type="entry name" value="Glycosyl hydrolase domain, family 43"/>
    <property type="match status" value="1"/>
</dbReference>
<dbReference type="PANTHER" id="PTHR43752">
    <property type="entry name" value="BNR/ASP-BOX REPEAT FAMILY PROTEIN"/>
    <property type="match status" value="1"/>
</dbReference>
<name>A0ABX4BNG3_FLAFR</name>
<evidence type="ECO:0000313" key="2">
    <source>
        <dbReference type="EMBL" id="OXA77571.1"/>
    </source>
</evidence>
<evidence type="ECO:0000259" key="1">
    <source>
        <dbReference type="Pfam" id="PF13088"/>
    </source>
</evidence>
<protein>
    <recommendedName>
        <fullName evidence="1">Sialidase domain-containing protein</fullName>
    </recommendedName>
</protein>
<dbReference type="InterPro" id="IPR036278">
    <property type="entry name" value="Sialidase_sf"/>
</dbReference>
<dbReference type="CDD" id="cd15482">
    <property type="entry name" value="Sialidase_non-viral"/>
    <property type="match status" value="1"/>
</dbReference>
<dbReference type="EMBL" id="MUGV01000026">
    <property type="protein sequence ID" value="OXA77571.1"/>
    <property type="molecule type" value="Genomic_DNA"/>
</dbReference>